<proteinExistence type="predicted"/>
<dbReference type="EMBL" id="ML210996">
    <property type="protein sequence ID" value="TFK92554.1"/>
    <property type="molecule type" value="Genomic_DNA"/>
</dbReference>
<dbReference type="Proteomes" id="UP000308197">
    <property type="component" value="Unassembled WGS sequence"/>
</dbReference>
<name>A0A5C3PRX1_9APHY</name>
<evidence type="ECO:0000256" key="1">
    <source>
        <dbReference type="SAM" id="MobiDB-lite"/>
    </source>
</evidence>
<keyword evidence="3" id="KW-1185">Reference proteome</keyword>
<dbReference type="AlphaFoldDB" id="A0A5C3PRX1"/>
<evidence type="ECO:0000313" key="2">
    <source>
        <dbReference type="EMBL" id="TFK92554.1"/>
    </source>
</evidence>
<evidence type="ECO:0000313" key="3">
    <source>
        <dbReference type="Proteomes" id="UP000308197"/>
    </source>
</evidence>
<feature type="compositionally biased region" description="Polar residues" evidence="1">
    <location>
        <begin position="1"/>
        <end position="14"/>
    </location>
</feature>
<protein>
    <submittedName>
        <fullName evidence="2">Uncharacterized protein</fullName>
    </submittedName>
</protein>
<feature type="compositionally biased region" description="Pro residues" evidence="1">
    <location>
        <begin position="67"/>
        <end position="76"/>
    </location>
</feature>
<reference evidence="2 3" key="1">
    <citation type="journal article" date="2019" name="Nat. Ecol. Evol.">
        <title>Megaphylogeny resolves global patterns of mushroom evolution.</title>
        <authorList>
            <person name="Varga T."/>
            <person name="Krizsan K."/>
            <person name="Foldi C."/>
            <person name="Dima B."/>
            <person name="Sanchez-Garcia M."/>
            <person name="Sanchez-Ramirez S."/>
            <person name="Szollosi G.J."/>
            <person name="Szarkandi J.G."/>
            <person name="Papp V."/>
            <person name="Albert L."/>
            <person name="Andreopoulos W."/>
            <person name="Angelini C."/>
            <person name="Antonin V."/>
            <person name="Barry K.W."/>
            <person name="Bougher N.L."/>
            <person name="Buchanan P."/>
            <person name="Buyck B."/>
            <person name="Bense V."/>
            <person name="Catcheside P."/>
            <person name="Chovatia M."/>
            <person name="Cooper J."/>
            <person name="Damon W."/>
            <person name="Desjardin D."/>
            <person name="Finy P."/>
            <person name="Geml J."/>
            <person name="Haridas S."/>
            <person name="Hughes K."/>
            <person name="Justo A."/>
            <person name="Karasinski D."/>
            <person name="Kautmanova I."/>
            <person name="Kiss B."/>
            <person name="Kocsube S."/>
            <person name="Kotiranta H."/>
            <person name="LaButti K.M."/>
            <person name="Lechner B.E."/>
            <person name="Liimatainen K."/>
            <person name="Lipzen A."/>
            <person name="Lukacs Z."/>
            <person name="Mihaltcheva S."/>
            <person name="Morgado L.N."/>
            <person name="Niskanen T."/>
            <person name="Noordeloos M.E."/>
            <person name="Ohm R.A."/>
            <person name="Ortiz-Santana B."/>
            <person name="Ovrebo C."/>
            <person name="Racz N."/>
            <person name="Riley R."/>
            <person name="Savchenko A."/>
            <person name="Shiryaev A."/>
            <person name="Soop K."/>
            <person name="Spirin V."/>
            <person name="Szebenyi C."/>
            <person name="Tomsovsky M."/>
            <person name="Tulloss R.E."/>
            <person name="Uehling J."/>
            <person name="Grigoriev I.V."/>
            <person name="Vagvolgyi C."/>
            <person name="Papp T."/>
            <person name="Martin F.M."/>
            <person name="Miettinen O."/>
            <person name="Hibbett D.S."/>
            <person name="Nagy L.G."/>
        </authorList>
    </citation>
    <scope>NUCLEOTIDE SEQUENCE [LARGE SCALE GENOMIC DNA]</scope>
    <source>
        <strain evidence="2 3">HHB13444</strain>
    </source>
</reference>
<feature type="region of interest" description="Disordered" evidence="1">
    <location>
        <begin position="1"/>
        <end position="30"/>
    </location>
</feature>
<sequence length="338" mass="37287">MHPSDPTSNSSRPTTRGAAQGADRATRSQNINMGRAIDWLTAQIHGVLTTNPSSSANDASQSSSVPAQPPPPPPTVAPRRRRMVIPRFRTRTAKTMHASIRLPAAGTAAARVARRPSQSASGNGGCDCARLQVQDRPATEAKEEAGRPRALMSLENFTGQLMAEWQRDSDSDSAGAKLTLTLCGQPRACKQRRLFPERRQFKIRGTDRHVIWYKTADRAPLKAPPAHLLRPQHHALYVHGHRRGVQAWMYCSTAREGEGTRNGNGNENGESEQGDSLGRGKGASEREWRRTYEGQEHPDLDGYVLHFLESGAPRWVRNVSAKAYERAQRKRKGIATRG</sequence>
<feature type="compositionally biased region" description="Low complexity" evidence="1">
    <location>
        <begin position="53"/>
        <end position="66"/>
    </location>
</feature>
<dbReference type="InParanoid" id="A0A5C3PRX1"/>
<gene>
    <name evidence="2" type="ORF">K466DRAFT_659191</name>
</gene>
<feature type="region of interest" description="Disordered" evidence="1">
    <location>
        <begin position="49"/>
        <end position="83"/>
    </location>
</feature>
<feature type="compositionally biased region" description="Basic and acidic residues" evidence="1">
    <location>
        <begin position="282"/>
        <end position="294"/>
    </location>
</feature>
<organism evidence="2 3">
    <name type="scientific">Polyporus arcularius HHB13444</name>
    <dbReference type="NCBI Taxonomy" id="1314778"/>
    <lineage>
        <taxon>Eukaryota</taxon>
        <taxon>Fungi</taxon>
        <taxon>Dikarya</taxon>
        <taxon>Basidiomycota</taxon>
        <taxon>Agaricomycotina</taxon>
        <taxon>Agaricomycetes</taxon>
        <taxon>Polyporales</taxon>
        <taxon>Polyporaceae</taxon>
        <taxon>Polyporus</taxon>
    </lineage>
</organism>
<accession>A0A5C3PRX1</accession>
<feature type="region of interest" description="Disordered" evidence="1">
    <location>
        <begin position="257"/>
        <end position="294"/>
    </location>
</feature>